<gene>
    <name evidence="2" type="ORF">UFOPK4028_00086</name>
</gene>
<dbReference type="InterPro" id="IPR052562">
    <property type="entry name" value="Ketohexokinase-related"/>
</dbReference>
<dbReference type="EMBL" id="CAESAC010000006">
    <property type="protein sequence ID" value="CAB4330127.1"/>
    <property type="molecule type" value="Genomic_DNA"/>
</dbReference>
<dbReference type="SUPFAM" id="SSF53613">
    <property type="entry name" value="Ribokinase-like"/>
    <property type="match status" value="1"/>
</dbReference>
<accession>A0A6J5YME3</accession>
<feature type="domain" description="Carbohydrate kinase PfkB" evidence="1">
    <location>
        <begin position="21"/>
        <end position="282"/>
    </location>
</feature>
<reference evidence="2" key="1">
    <citation type="submission" date="2020-05" db="EMBL/GenBank/DDBJ databases">
        <authorList>
            <person name="Chiriac C."/>
            <person name="Salcher M."/>
            <person name="Ghai R."/>
            <person name="Kavagutti S V."/>
        </authorList>
    </citation>
    <scope>NUCLEOTIDE SEQUENCE</scope>
</reference>
<organism evidence="2">
    <name type="scientific">freshwater metagenome</name>
    <dbReference type="NCBI Taxonomy" id="449393"/>
    <lineage>
        <taxon>unclassified sequences</taxon>
        <taxon>metagenomes</taxon>
        <taxon>ecological metagenomes</taxon>
    </lineage>
</organism>
<dbReference type="InterPro" id="IPR011611">
    <property type="entry name" value="PfkB_dom"/>
</dbReference>
<protein>
    <submittedName>
        <fullName evidence="2">Unannotated protein</fullName>
    </submittedName>
</protein>
<proteinExistence type="predicted"/>
<name>A0A6J5YME3_9ZZZZ</name>
<dbReference type="PANTHER" id="PTHR42774:SF3">
    <property type="entry name" value="KETOHEXOKINASE"/>
    <property type="match status" value="1"/>
</dbReference>
<dbReference type="PANTHER" id="PTHR42774">
    <property type="entry name" value="PHOSPHOTRANSFERASE SYSTEM TRANSPORT PROTEIN"/>
    <property type="match status" value="1"/>
</dbReference>
<evidence type="ECO:0000259" key="1">
    <source>
        <dbReference type="Pfam" id="PF00294"/>
    </source>
</evidence>
<dbReference type="Pfam" id="PF00294">
    <property type="entry name" value="PfkB"/>
    <property type="match status" value="1"/>
</dbReference>
<sequence>MIIGIGCIASDQILVTNVKWKDEKGKIIRRENRFGGNVRNSLVAISALGIQTAYVGTMSDEPKWQSALDDFKLNGVSIEFVDYDAKSHPAEATIIITGDGDRFIVYDDEPLHHIKLPDNSKVEKAISQAQLLMVDAGICPPGTLAVVKKCIENKIPVVLDAEQFFIKKSIILEMIDCVSDPVLPINFAKKVTGKEEVSEIINALWNDSRNAVVLTDGANGCYFRDTTTPAIRKLGAYKITATDTNGTGDIFHGAYAYGILNNMNTIERLKFASAAAASVAELPQGSIRKPNLERIKEFISSHRELEISDI</sequence>
<dbReference type="Gene3D" id="3.40.1190.20">
    <property type="match status" value="1"/>
</dbReference>
<evidence type="ECO:0000313" key="2">
    <source>
        <dbReference type="EMBL" id="CAB4330127.1"/>
    </source>
</evidence>
<dbReference type="InterPro" id="IPR029056">
    <property type="entry name" value="Ribokinase-like"/>
</dbReference>
<dbReference type="AlphaFoldDB" id="A0A6J5YME3"/>